<dbReference type="PANTHER" id="PTHR12890">
    <property type="entry name" value="DREV PROTEIN"/>
    <property type="match status" value="1"/>
</dbReference>
<dbReference type="Proteomes" id="UP000322234">
    <property type="component" value="Unassembled WGS sequence"/>
</dbReference>
<gene>
    <name evidence="1" type="ORF">E5288_WYG013951</name>
</gene>
<dbReference type="GO" id="GO:0106370">
    <property type="term" value="F:protein-L-histidine N-pros-methyltransferase activity"/>
    <property type="evidence" value="ECO:0007669"/>
    <property type="project" value="InterPro"/>
</dbReference>
<dbReference type="InterPro" id="IPR029063">
    <property type="entry name" value="SAM-dependent_MTases_sf"/>
</dbReference>
<evidence type="ECO:0000313" key="2">
    <source>
        <dbReference type="Proteomes" id="UP000322234"/>
    </source>
</evidence>
<organism evidence="1 2">
    <name type="scientific">Bos mutus</name>
    <name type="common">wild yak</name>
    <dbReference type="NCBI Taxonomy" id="72004"/>
    <lineage>
        <taxon>Eukaryota</taxon>
        <taxon>Metazoa</taxon>
        <taxon>Chordata</taxon>
        <taxon>Craniata</taxon>
        <taxon>Vertebrata</taxon>
        <taxon>Euteleostomi</taxon>
        <taxon>Mammalia</taxon>
        <taxon>Eutheria</taxon>
        <taxon>Laurasiatheria</taxon>
        <taxon>Artiodactyla</taxon>
        <taxon>Ruminantia</taxon>
        <taxon>Pecora</taxon>
        <taxon>Bovidae</taxon>
        <taxon>Bovinae</taxon>
        <taxon>Bos</taxon>
    </lineage>
</organism>
<reference evidence="1" key="1">
    <citation type="submission" date="2019-10" db="EMBL/GenBank/DDBJ databases">
        <title>The sequence and de novo assembly of the wild yak genome.</title>
        <authorList>
            <person name="Liu Y."/>
        </authorList>
    </citation>
    <scope>NUCLEOTIDE SEQUENCE [LARGE SCALE GENOMIC DNA]</scope>
    <source>
        <strain evidence="1">WY2019</strain>
    </source>
</reference>
<dbReference type="Pfam" id="PF05219">
    <property type="entry name" value="DREV"/>
    <property type="match status" value="1"/>
</dbReference>
<accession>A0A6B0RLW4</accession>
<dbReference type="PANTHER" id="PTHR12890:SF0">
    <property type="entry name" value="PROTEIN-L-HISTIDINE N-PROS-METHYLTRANSFERASE"/>
    <property type="match status" value="1"/>
</dbReference>
<dbReference type="EMBL" id="VBQZ03000060">
    <property type="protein sequence ID" value="MXQ90001.1"/>
    <property type="molecule type" value="Genomic_DNA"/>
</dbReference>
<dbReference type="InterPro" id="IPR007884">
    <property type="entry name" value="METL9"/>
</dbReference>
<dbReference type="Gene3D" id="3.40.50.150">
    <property type="entry name" value="Vaccinia Virus protein VP39"/>
    <property type="match status" value="1"/>
</dbReference>
<name>A0A6B0RLW4_9CETA</name>
<evidence type="ECO:0008006" key="3">
    <source>
        <dbReference type="Google" id="ProtNLM"/>
    </source>
</evidence>
<protein>
    <recommendedName>
        <fullName evidence="3">Otoancorin</fullName>
    </recommendedName>
</protein>
<dbReference type="CDD" id="cd02440">
    <property type="entry name" value="AdoMet_MTases"/>
    <property type="match status" value="1"/>
</dbReference>
<keyword evidence="2" id="KW-1185">Reference proteome</keyword>
<dbReference type="SUPFAM" id="SSF53335">
    <property type="entry name" value="S-adenosyl-L-methionine-dependent methyltransferases"/>
    <property type="match status" value="1"/>
</dbReference>
<proteinExistence type="predicted"/>
<comment type="caution">
    <text evidence="1">The sequence shown here is derived from an EMBL/GenBank/DDBJ whole genome shotgun (WGS) entry which is preliminary data.</text>
</comment>
<sequence length="1424" mass="159326">MWTLRSPLTRSLYVNMTSGPGGPAAAAGGRKENHQWYVCNREKLCESLQAVFVQSYLDQGTQIFLNNSIEKSGWLFIQLYHSFVSSVFSLFMSRTSINGLLGRGSMFVFSPDQFQRLLKINPDWKTHRLLDLGAGDGEVTKIMSPHFEEIYATELSETMIWQLQKKKYRVLGINEWQKTGFQYDVISCLNLLDRCDQPLTLLKDIRSVLEPTRGRVILALVLPFHPYVENVGGKWDKPSEILEIKGQNWEEQVNSLPEVFRKAGFVIEAFTRLPYLCEGDMYNDYYVLDDAVFVLKPVIPFNSVFIFNGFVADLHPLLQKMAEEIIDGSYLNALLDLIQFQSSHVWTADLSHRVLAYLNSRNVAFTIPSLKAAMENLLEQRLYQPQKLLEDLRGTDAQQFHTAMKYLLEDKKDRLELDDIIIDLGEVRKQALQSPGVNRSLFLITLERCFQVLNPLDCVEILGRVLRGSSGRFLQPDITEMLPRDLREDAFKNLSALFKDLYDQTSAHAQRAVYCWMTGVLKTSSNVTDDSFSWVSAENLWILGRYMVHLPFEEIMRISPMEIGLFISYDNATKQLDTVYDVTPELAQAFLERISSSNFDMRNTSTIHRQGALGLLVCFYDDLELLDAAVAQVLLHQMIKCSHLRGFQAGVQKLKAELLEIATENQTLNETLGSLSDAVVGLTHSQLESLSPEAVHSAISTLNQVSGWARSQVIILSAKYLAHQKVLSFYNISQMGVLLAGVGTQAFHAMDRRDLMQLLRSATSLHVSDLSPAQQHAVLSKVIEAGDTASGIVKIQGAFFKEVSLFDLWREPGFNSTVLKEKEIRRSQALFLFELLSKTTRRPEELLSAGQLLKGVTCPHIDAMSADSFLAHFQYFENNFSLLSPYQVNCLAWKYWEVSRSSMPPFLLAALPARYLASIPASQCVPFLISLGKSQLDSLVLDSHKKNSILKKVQQCLSHTIADEYTVDILGNLLCHLPAAVIRRGLSPSAWATALRGLRDCLDLSPQQKAALRLRLLEQHGLPQNWTAETAKDLESFLVLFSGDELSSVATKFPDILQQTASKMAGTLPPKEFLQAVFESVRNSSAEKPSSDPSPGCHGIMAPSSDDIIKLAEANACWAPEDLLCLEEDTFLRSVELLGAVRSFSLAQLRKLKEKAVQVWDIPSSWREYHIVSLGRIALALNESELEQLDLSSIDTVASLSQQTEWTPGQAKSILQGFLEDSGYRVQDLKSFHLVGLGAALCAMNITEISLIKILEFRVVVARIGTLLCSTQVLAEFKRKAEVVFGEPTEWSSFVLQELGTIAAGLTKEELRMLDKDLMPYFQPSAIKCLPDEIFKELSAEQIASLGPENAAAVTPAQRRQLSMLQLQSLQRAIDGAKARSWLDAPPSASPARTPSSLSPPGAWVSRGLGLGYLLLVLMPKLVW</sequence>
<evidence type="ECO:0000313" key="1">
    <source>
        <dbReference type="EMBL" id="MXQ90001.1"/>
    </source>
</evidence>